<dbReference type="Proteomes" id="UP000727407">
    <property type="component" value="Unassembled WGS sequence"/>
</dbReference>
<keyword evidence="3" id="KW-1185">Reference proteome</keyword>
<feature type="region of interest" description="Disordered" evidence="1">
    <location>
        <begin position="23"/>
        <end position="61"/>
    </location>
</feature>
<accession>A0A8J4XEM1</accession>
<name>A0A8J4XEM1_CLAMG</name>
<comment type="caution">
    <text evidence="2">The sequence shown here is derived from an EMBL/GenBank/DDBJ whole genome shotgun (WGS) entry which is preliminary data.</text>
</comment>
<feature type="non-terminal residue" evidence="2">
    <location>
        <position position="61"/>
    </location>
</feature>
<feature type="compositionally biased region" description="Polar residues" evidence="1">
    <location>
        <begin position="50"/>
        <end position="61"/>
    </location>
</feature>
<organism evidence="2 3">
    <name type="scientific">Clarias magur</name>
    <name type="common">Asian catfish</name>
    <name type="synonym">Macropteronotus magur</name>
    <dbReference type="NCBI Taxonomy" id="1594786"/>
    <lineage>
        <taxon>Eukaryota</taxon>
        <taxon>Metazoa</taxon>
        <taxon>Chordata</taxon>
        <taxon>Craniata</taxon>
        <taxon>Vertebrata</taxon>
        <taxon>Euteleostomi</taxon>
        <taxon>Actinopterygii</taxon>
        <taxon>Neopterygii</taxon>
        <taxon>Teleostei</taxon>
        <taxon>Ostariophysi</taxon>
        <taxon>Siluriformes</taxon>
        <taxon>Clariidae</taxon>
        <taxon>Clarias</taxon>
    </lineage>
</organism>
<reference evidence="2" key="1">
    <citation type="submission" date="2020-07" db="EMBL/GenBank/DDBJ databases">
        <title>Clarias magur genome sequencing, assembly and annotation.</title>
        <authorList>
            <person name="Kushwaha B."/>
            <person name="Kumar R."/>
            <person name="Das P."/>
            <person name="Joshi C.G."/>
            <person name="Kumar D."/>
            <person name="Nagpure N.S."/>
            <person name="Pandey M."/>
            <person name="Agarwal S."/>
            <person name="Srivastava S."/>
            <person name="Singh M."/>
            <person name="Sahoo L."/>
            <person name="Jayasankar P."/>
            <person name="Meher P.K."/>
            <person name="Koringa P.G."/>
            <person name="Iquebal M.A."/>
            <person name="Das S.P."/>
            <person name="Bit A."/>
            <person name="Patnaik S."/>
            <person name="Patel N."/>
            <person name="Shah T.M."/>
            <person name="Hinsu A."/>
            <person name="Jena J.K."/>
        </authorList>
    </citation>
    <scope>NUCLEOTIDE SEQUENCE</scope>
    <source>
        <strain evidence="2">CIFAMagur01</strain>
        <tissue evidence="2">Testis</tissue>
    </source>
</reference>
<evidence type="ECO:0000313" key="2">
    <source>
        <dbReference type="EMBL" id="KAF5906378.1"/>
    </source>
</evidence>
<sequence>MEITHLAQRLEKYALRPDSSKIQWPELTANGGPSLLPPTATKAEPEDTAPASTTPHYLTLK</sequence>
<evidence type="ECO:0000313" key="3">
    <source>
        <dbReference type="Proteomes" id="UP000727407"/>
    </source>
</evidence>
<protein>
    <submittedName>
        <fullName evidence="2">BTB/POZ domain-containing protein 9</fullName>
    </submittedName>
</protein>
<dbReference type="AlphaFoldDB" id="A0A8J4XEM1"/>
<gene>
    <name evidence="2" type="primary">btbd9</name>
    <name evidence="2" type="ORF">DAT39_003840</name>
</gene>
<proteinExistence type="predicted"/>
<dbReference type="EMBL" id="QNUK01000033">
    <property type="protein sequence ID" value="KAF5906378.1"/>
    <property type="molecule type" value="Genomic_DNA"/>
</dbReference>
<evidence type="ECO:0000256" key="1">
    <source>
        <dbReference type="SAM" id="MobiDB-lite"/>
    </source>
</evidence>